<evidence type="ECO:0000313" key="1">
    <source>
        <dbReference type="EMBL" id="KAK8173672.1"/>
    </source>
</evidence>
<reference evidence="1 2" key="1">
    <citation type="journal article" date="2022" name="G3 (Bethesda)">
        <title>Enemy or ally: a genomic approach to elucidate the lifestyle of Phyllosticta citrichinaensis.</title>
        <authorList>
            <person name="Buijs V.A."/>
            <person name="Groenewald J.Z."/>
            <person name="Haridas S."/>
            <person name="LaButti K.M."/>
            <person name="Lipzen A."/>
            <person name="Martin F.M."/>
            <person name="Barry K."/>
            <person name="Grigoriev I.V."/>
            <person name="Crous P.W."/>
            <person name="Seidl M.F."/>
        </authorList>
    </citation>
    <scope>NUCLEOTIDE SEQUENCE [LARGE SCALE GENOMIC DNA]</scope>
    <source>
        <strain evidence="1 2">CBS 129764</strain>
    </source>
</reference>
<evidence type="ECO:0000313" key="2">
    <source>
        <dbReference type="Proteomes" id="UP001456524"/>
    </source>
</evidence>
<dbReference type="PROSITE" id="PS51257">
    <property type="entry name" value="PROKAR_LIPOPROTEIN"/>
    <property type="match status" value="1"/>
</dbReference>
<comment type="caution">
    <text evidence="1">The sequence shown here is derived from an EMBL/GenBank/DDBJ whole genome shotgun (WGS) entry which is preliminary data.</text>
</comment>
<organism evidence="1 2">
    <name type="scientific">Phyllosticta citrichinensis</name>
    <dbReference type="NCBI Taxonomy" id="1130410"/>
    <lineage>
        <taxon>Eukaryota</taxon>
        <taxon>Fungi</taxon>
        <taxon>Dikarya</taxon>
        <taxon>Ascomycota</taxon>
        <taxon>Pezizomycotina</taxon>
        <taxon>Dothideomycetes</taxon>
        <taxon>Dothideomycetes incertae sedis</taxon>
        <taxon>Botryosphaeriales</taxon>
        <taxon>Phyllostictaceae</taxon>
        <taxon>Phyllosticta</taxon>
    </lineage>
</organism>
<name>A0ABR1XZR6_9PEZI</name>
<keyword evidence="2" id="KW-1185">Reference proteome</keyword>
<evidence type="ECO:0008006" key="3">
    <source>
        <dbReference type="Google" id="ProtNLM"/>
    </source>
</evidence>
<gene>
    <name evidence="1" type="ORF">IWX90DRAFT_149509</name>
</gene>
<dbReference type="EMBL" id="JBBWUH010000003">
    <property type="protein sequence ID" value="KAK8173672.1"/>
    <property type="molecule type" value="Genomic_DNA"/>
</dbReference>
<dbReference type="Proteomes" id="UP001456524">
    <property type="component" value="Unassembled WGS sequence"/>
</dbReference>
<accession>A0ABR1XZR6</accession>
<sequence length="150" mass="16829">MQGKRDIERKCFLLWQGLTAISCTLKSSAEVQPPYCSLPSCHSDPRAVCRLASTLRCGILLGLNLPRENNFYASVHGFRGKTTQSSLNSVIKPQHPGQLCIKRVRWPPSFGMSSIMPRPAVMIPICAKRKTPSMMFRRHCISCCPHSRKT</sequence>
<protein>
    <recommendedName>
        <fullName evidence="3">Secreted protein</fullName>
    </recommendedName>
</protein>
<proteinExistence type="predicted"/>